<dbReference type="NCBIfam" id="TIGR00996">
    <property type="entry name" value="Mtu_fam_mce"/>
    <property type="match status" value="1"/>
</dbReference>
<dbReference type="InterPro" id="IPR003399">
    <property type="entry name" value="Mce/MlaD"/>
</dbReference>
<evidence type="ECO:0000259" key="4">
    <source>
        <dbReference type="Pfam" id="PF11887"/>
    </source>
</evidence>
<feature type="signal peptide" evidence="2">
    <location>
        <begin position="1"/>
        <end position="22"/>
    </location>
</feature>
<dbReference type="Pfam" id="PF02470">
    <property type="entry name" value="MlaD"/>
    <property type="match status" value="1"/>
</dbReference>
<feature type="region of interest" description="Disordered" evidence="1">
    <location>
        <begin position="340"/>
        <end position="367"/>
    </location>
</feature>
<evidence type="ECO:0000256" key="1">
    <source>
        <dbReference type="SAM" id="MobiDB-lite"/>
    </source>
</evidence>
<dbReference type="OrthoDB" id="9774928at2"/>
<sequence length="367" mass="39524">MKIDVRRLAPVVAACAALWMCAACSFSGVNSVPLPGNTSDGDTYRVEVELANAQNMVGNSPVKVDNVTVGNIRSITVDGWHAKLVLELDKDKNIPANVNAALAQTSLFGSQYIELSVPKGQEPKGQLHDGMRIALKDTSQYPAVEEVLSSLSLVLNGSGLQQLRTITSELDRVMTGHEDSSRSLIRRLNTLVSGLSDQRRDIQNAVDGLAKLSGELKKQQSTIAKGIDSISPALAILDTQQDELVRMLDSVGRFGDAATGVLNRSRDDLTSDVSSLKPTLDQLSKSGTNLTEALKIALTVPFPINTTSRAIRGDYMNLFLTLDISADKIAKVVIPSVGRLPNARPQTARSDADPLRAPLDHKQEAHR</sequence>
<dbReference type="InterPro" id="IPR052336">
    <property type="entry name" value="MlaD_Phospholipid_Transporter"/>
</dbReference>
<feature type="domain" description="Mce/MlaD" evidence="3">
    <location>
        <begin position="43"/>
        <end position="116"/>
    </location>
</feature>
<dbReference type="STRING" id="1220583.GOACH_10_01350"/>
<accession>L7KMI6</accession>
<keyword evidence="6" id="KW-1185">Reference proteome</keyword>
<feature type="domain" description="Mammalian cell entry C-terminal" evidence="4">
    <location>
        <begin position="126"/>
        <end position="290"/>
    </location>
</feature>
<organism evidence="5 6">
    <name type="scientific">Gordonia aichiensis NBRC 108223</name>
    <dbReference type="NCBI Taxonomy" id="1220583"/>
    <lineage>
        <taxon>Bacteria</taxon>
        <taxon>Bacillati</taxon>
        <taxon>Actinomycetota</taxon>
        <taxon>Actinomycetes</taxon>
        <taxon>Mycobacteriales</taxon>
        <taxon>Gordoniaceae</taxon>
        <taxon>Gordonia</taxon>
    </lineage>
</organism>
<dbReference type="GO" id="GO:0005576">
    <property type="term" value="C:extracellular region"/>
    <property type="evidence" value="ECO:0007669"/>
    <property type="project" value="TreeGrafter"/>
</dbReference>
<dbReference type="Pfam" id="PF11887">
    <property type="entry name" value="Mce4_CUP1"/>
    <property type="match status" value="1"/>
</dbReference>
<dbReference type="PANTHER" id="PTHR33371">
    <property type="entry name" value="INTERMEMBRANE PHOSPHOLIPID TRANSPORT SYSTEM BINDING PROTEIN MLAD-RELATED"/>
    <property type="match status" value="1"/>
</dbReference>
<name>L7KMI6_9ACTN</name>
<dbReference type="InterPro" id="IPR005693">
    <property type="entry name" value="Mce"/>
</dbReference>
<proteinExistence type="predicted"/>
<feature type="compositionally biased region" description="Basic and acidic residues" evidence="1">
    <location>
        <begin position="350"/>
        <end position="367"/>
    </location>
</feature>
<feature type="chain" id="PRO_5038408279" evidence="2">
    <location>
        <begin position="23"/>
        <end position="367"/>
    </location>
</feature>
<dbReference type="eggNOG" id="COG1463">
    <property type="taxonomic scope" value="Bacteria"/>
</dbReference>
<comment type="caution">
    <text evidence="5">The sequence shown here is derived from an EMBL/GenBank/DDBJ whole genome shotgun (WGS) entry which is preliminary data.</text>
</comment>
<gene>
    <name evidence="5" type="primary">mceE</name>
    <name evidence="5" type="ORF">GOACH_10_01350</name>
</gene>
<dbReference type="AlphaFoldDB" id="L7KMI6"/>
<evidence type="ECO:0000256" key="2">
    <source>
        <dbReference type="SAM" id="SignalP"/>
    </source>
</evidence>
<evidence type="ECO:0000313" key="6">
    <source>
        <dbReference type="Proteomes" id="UP000010988"/>
    </source>
</evidence>
<keyword evidence="2" id="KW-0732">Signal</keyword>
<protein>
    <submittedName>
        <fullName evidence="5">Mce family protein</fullName>
    </submittedName>
</protein>
<reference evidence="5 6" key="1">
    <citation type="submission" date="2012-12" db="EMBL/GenBank/DDBJ databases">
        <title>Whole genome shotgun sequence of Gordonia aichiensis NBRC 108223.</title>
        <authorList>
            <person name="Isaki-Nakamura S."/>
            <person name="Hosoyama A."/>
            <person name="Tsuchikane K."/>
            <person name="Ando Y."/>
            <person name="Baba S."/>
            <person name="Ohji S."/>
            <person name="Hamada M."/>
            <person name="Tamura T."/>
            <person name="Yamazoe A."/>
            <person name="Yamazaki S."/>
            <person name="Fujita N."/>
        </authorList>
    </citation>
    <scope>NUCLEOTIDE SEQUENCE [LARGE SCALE GENOMIC DNA]</scope>
    <source>
        <strain evidence="5 6">NBRC 108223</strain>
    </source>
</reference>
<evidence type="ECO:0000313" key="5">
    <source>
        <dbReference type="EMBL" id="GAC49167.1"/>
    </source>
</evidence>
<dbReference type="EMBL" id="BANR01000010">
    <property type="protein sequence ID" value="GAC49167.1"/>
    <property type="molecule type" value="Genomic_DNA"/>
</dbReference>
<dbReference type="Proteomes" id="UP000010988">
    <property type="component" value="Unassembled WGS sequence"/>
</dbReference>
<dbReference type="InterPro" id="IPR024516">
    <property type="entry name" value="Mce_C"/>
</dbReference>
<dbReference type="PANTHER" id="PTHR33371:SF15">
    <property type="entry name" value="LIPOPROTEIN LPRN"/>
    <property type="match status" value="1"/>
</dbReference>
<evidence type="ECO:0000259" key="3">
    <source>
        <dbReference type="Pfam" id="PF02470"/>
    </source>
</evidence>